<accession>A0A9E4NLH3</accession>
<dbReference type="InterPro" id="IPR027417">
    <property type="entry name" value="P-loop_NTPase"/>
</dbReference>
<evidence type="ECO:0000313" key="1">
    <source>
        <dbReference type="EMBL" id="MCG7979594.1"/>
    </source>
</evidence>
<comment type="caution">
    <text evidence="1">The sequence shown here is derived from an EMBL/GenBank/DDBJ whole genome shotgun (WGS) entry which is preliminary data.</text>
</comment>
<proteinExistence type="predicted"/>
<gene>
    <name evidence="1" type="ORF">JAY77_15805</name>
</gene>
<dbReference type="EMBL" id="JAEPCR010000077">
    <property type="protein sequence ID" value="MCG7979594.1"/>
    <property type="molecule type" value="Genomic_DNA"/>
</dbReference>
<evidence type="ECO:0000313" key="2">
    <source>
        <dbReference type="Proteomes" id="UP000886674"/>
    </source>
</evidence>
<dbReference type="GO" id="GO:0005524">
    <property type="term" value="F:ATP binding"/>
    <property type="evidence" value="ECO:0007669"/>
    <property type="project" value="UniProtKB-KW"/>
</dbReference>
<keyword evidence="1" id="KW-0067">ATP-binding</keyword>
<organism evidence="1 2">
    <name type="scientific">Candidatus Thiodiazotropha taylori</name>
    <dbReference type="NCBI Taxonomy" id="2792791"/>
    <lineage>
        <taxon>Bacteria</taxon>
        <taxon>Pseudomonadati</taxon>
        <taxon>Pseudomonadota</taxon>
        <taxon>Gammaproteobacteria</taxon>
        <taxon>Chromatiales</taxon>
        <taxon>Sedimenticolaceae</taxon>
        <taxon>Candidatus Thiodiazotropha</taxon>
    </lineage>
</organism>
<dbReference type="Proteomes" id="UP000886674">
    <property type="component" value="Unassembled WGS sequence"/>
</dbReference>
<name>A0A9E4NLH3_9GAMM</name>
<dbReference type="SUPFAM" id="SSF52540">
    <property type="entry name" value="P-loop containing nucleoside triphosphate hydrolases"/>
    <property type="match status" value="1"/>
</dbReference>
<protein>
    <submittedName>
        <fullName evidence="1">ATP-binding protein</fullName>
    </submittedName>
</protein>
<sequence>MSNKQANIIVVCGGSGSGKSAWVKKQIKNERRVLIWDVNDEYQGVRVTNRRDLINAVKGNKTKTFRIRYVPPVVTQDEFSFWCEVAFIAGNLAAVAEETADVTSPSKAPPGWGKVVRRGRHQRLKVYGITQRPAESDKTIIGNKTLIHCCMLKRAQDRAYMAKEMDVSVEEVADLKSLEWIEVSDSGQKTRGKLTF</sequence>
<dbReference type="Gene3D" id="3.40.50.300">
    <property type="entry name" value="P-loop containing nucleotide triphosphate hydrolases"/>
    <property type="match status" value="1"/>
</dbReference>
<reference evidence="1" key="1">
    <citation type="journal article" date="2021" name="Proc. Natl. Acad. Sci. U.S.A.">
        <title>Global biogeography of chemosynthetic symbionts reveals both localized and globally distributed symbiont groups. .</title>
        <authorList>
            <person name="Osvatic J.T."/>
            <person name="Wilkins L.G.E."/>
            <person name="Leibrecht L."/>
            <person name="Leray M."/>
            <person name="Zauner S."/>
            <person name="Polzin J."/>
            <person name="Camacho Y."/>
            <person name="Gros O."/>
            <person name="van Gils J.A."/>
            <person name="Eisen J.A."/>
            <person name="Petersen J.M."/>
            <person name="Yuen B."/>
        </authorList>
    </citation>
    <scope>NUCLEOTIDE SEQUENCE</scope>
    <source>
        <strain evidence="1">MAGclacostrist055</strain>
    </source>
</reference>
<dbReference type="AlphaFoldDB" id="A0A9E4NLH3"/>
<keyword evidence="1" id="KW-0547">Nucleotide-binding</keyword>